<dbReference type="EMBL" id="BARS01007413">
    <property type="protein sequence ID" value="GAF82777.1"/>
    <property type="molecule type" value="Genomic_DNA"/>
</dbReference>
<dbReference type="AlphaFoldDB" id="X0T3M4"/>
<proteinExistence type="predicted"/>
<protein>
    <submittedName>
        <fullName evidence="1">Uncharacterized protein</fullName>
    </submittedName>
</protein>
<evidence type="ECO:0000313" key="1">
    <source>
        <dbReference type="EMBL" id="GAF82777.1"/>
    </source>
</evidence>
<accession>X0T3M4</accession>
<reference evidence="1" key="1">
    <citation type="journal article" date="2014" name="Front. Microbiol.">
        <title>High frequency of phylogenetically diverse reductive dehalogenase-homologous genes in deep subseafloor sedimentary metagenomes.</title>
        <authorList>
            <person name="Kawai M."/>
            <person name="Futagami T."/>
            <person name="Toyoda A."/>
            <person name="Takaki Y."/>
            <person name="Nishi S."/>
            <person name="Hori S."/>
            <person name="Arai W."/>
            <person name="Tsubouchi T."/>
            <person name="Morono Y."/>
            <person name="Uchiyama I."/>
            <person name="Ito T."/>
            <person name="Fujiyama A."/>
            <person name="Inagaki F."/>
            <person name="Takami H."/>
        </authorList>
    </citation>
    <scope>NUCLEOTIDE SEQUENCE</scope>
    <source>
        <strain evidence="1">Expedition CK06-06</strain>
    </source>
</reference>
<comment type="caution">
    <text evidence="1">The sequence shown here is derived from an EMBL/GenBank/DDBJ whole genome shotgun (WGS) entry which is preliminary data.</text>
</comment>
<sequence>MIVPPYFVLYKFNNLSEKPQLISTCHLSSLKKNSTQEVKWLNPEDYKIYLQGAFLNYKTIYDNIGPRFGKILVKKQAKNIIDILQKIDPQIEEL</sequence>
<name>X0T3M4_9ZZZZ</name>
<gene>
    <name evidence="1" type="ORF">S01H1_14271</name>
</gene>
<feature type="non-terminal residue" evidence="1">
    <location>
        <position position="94"/>
    </location>
</feature>
<organism evidence="1">
    <name type="scientific">marine sediment metagenome</name>
    <dbReference type="NCBI Taxonomy" id="412755"/>
    <lineage>
        <taxon>unclassified sequences</taxon>
        <taxon>metagenomes</taxon>
        <taxon>ecological metagenomes</taxon>
    </lineage>
</organism>